<protein>
    <submittedName>
        <fullName evidence="2">Winged helix DNA-binding domain protein</fullName>
    </submittedName>
</protein>
<feature type="domain" description="HTH marR-type" evidence="1">
    <location>
        <begin position="19"/>
        <end position="150"/>
    </location>
</feature>
<dbReference type="GO" id="GO:0003700">
    <property type="term" value="F:DNA-binding transcription factor activity"/>
    <property type="evidence" value="ECO:0007669"/>
    <property type="project" value="InterPro"/>
</dbReference>
<evidence type="ECO:0000313" key="3">
    <source>
        <dbReference type="Proteomes" id="UP000180246"/>
    </source>
</evidence>
<keyword evidence="2" id="KW-0238">DNA-binding</keyword>
<evidence type="ECO:0000313" key="2">
    <source>
        <dbReference type="EMBL" id="OIJ40397.1"/>
    </source>
</evidence>
<dbReference type="GO" id="GO:0003677">
    <property type="term" value="F:DNA binding"/>
    <property type="evidence" value="ECO:0007669"/>
    <property type="project" value="UniProtKB-KW"/>
</dbReference>
<dbReference type="Pfam" id="PF12802">
    <property type="entry name" value="MarR_2"/>
    <property type="match status" value="1"/>
</dbReference>
<proteinExistence type="predicted"/>
<dbReference type="GO" id="GO:0006950">
    <property type="term" value="P:response to stress"/>
    <property type="evidence" value="ECO:0007669"/>
    <property type="project" value="TreeGrafter"/>
</dbReference>
<dbReference type="SMART" id="SM00347">
    <property type="entry name" value="HTH_MARR"/>
    <property type="match status" value="1"/>
</dbReference>
<dbReference type="SUPFAM" id="SSF46785">
    <property type="entry name" value="Winged helix' DNA-binding domain"/>
    <property type="match status" value="1"/>
</dbReference>
<dbReference type="InterPro" id="IPR036390">
    <property type="entry name" value="WH_DNA-bd_sf"/>
</dbReference>
<dbReference type="InterPro" id="IPR000835">
    <property type="entry name" value="HTH_MarR-typ"/>
</dbReference>
<dbReference type="PANTHER" id="PTHR33164">
    <property type="entry name" value="TRANSCRIPTIONAL REGULATOR, MARR FAMILY"/>
    <property type="match status" value="1"/>
</dbReference>
<sequence>MRKEVDRVNQNHGNRADDPLEAMHAIVHLYRSRQLRGLRSGPHELAHMEMKALGYFARHPGATQSDLVAHSGRDKAQVARLIRVLREAQLLEAAADEQDRRSTRLTLSAAGQEVFAGLHRQSGALGEAALAGLSEDEQAQLMALLARVRANLEGQRAD</sequence>
<evidence type="ECO:0000259" key="1">
    <source>
        <dbReference type="PROSITE" id="PS50995"/>
    </source>
</evidence>
<dbReference type="PROSITE" id="PS50995">
    <property type="entry name" value="HTH_MARR_2"/>
    <property type="match status" value="1"/>
</dbReference>
<reference evidence="2 3" key="1">
    <citation type="submission" date="2014-10" db="EMBL/GenBank/DDBJ databases">
        <authorList>
            <person name="Seo M.-J."/>
            <person name="Seok Y.J."/>
            <person name="Cha I.-T."/>
        </authorList>
    </citation>
    <scope>NUCLEOTIDE SEQUENCE [LARGE SCALE GENOMIC DNA]</scope>
    <source>
        <strain evidence="2 3">NEU</strain>
    </source>
</reference>
<dbReference type="InterPro" id="IPR039422">
    <property type="entry name" value="MarR/SlyA-like"/>
</dbReference>
<dbReference type="Gene3D" id="1.10.10.10">
    <property type="entry name" value="Winged helix-like DNA-binding domain superfamily/Winged helix DNA-binding domain"/>
    <property type="match status" value="1"/>
</dbReference>
<dbReference type="PANTHER" id="PTHR33164:SF43">
    <property type="entry name" value="HTH-TYPE TRANSCRIPTIONAL REPRESSOR YETL"/>
    <property type="match status" value="1"/>
</dbReference>
<dbReference type="PRINTS" id="PR00598">
    <property type="entry name" value="HTHMARR"/>
</dbReference>
<comment type="caution">
    <text evidence="2">The sequence shown here is derived from an EMBL/GenBank/DDBJ whole genome shotgun (WGS) entry which is preliminary data.</text>
</comment>
<dbReference type="AlphaFoldDB" id="A0A1S2N5N3"/>
<gene>
    <name evidence="2" type="ORF">LO55_3807</name>
</gene>
<dbReference type="InterPro" id="IPR036388">
    <property type="entry name" value="WH-like_DNA-bd_sf"/>
</dbReference>
<accession>A0A1S2N5N3</accession>
<dbReference type="EMBL" id="JRYB01000001">
    <property type="protein sequence ID" value="OIJ40397.1"/>
    <property type="molecule type" value="Genomic_DNA"/>
</dbReference>
<name>A0A1S2N5N3_9BURK</name>
<organism evidence="2 3">
    <name type="scientific">Massilia timonae</name>
    <dbReference type="NCBI Taxonomy" id="47229"/>
    <lineage>
        <taxon>Bacteria</taxon>
        <taxon>Pseudomonadati</taxon>
        <taxon>Pseudomonadota</taxon>
        <taxon>Betaproteobacteria</taxon>
        <taxon>Burkholderiales</taxon>
        <taxon>Oxalobacteraceae</taxon>
        <taxon>Telluria group</taxon>
        <taxon>Massilia</taxon>
    </lineage>
</organism>
<dbReference type="Proteomes" id="UP000180246">
    <property type="component" value="Unassembled WGS sequence"/>
</dbReference>